<comment type="subcellular location">
    <subcellularLocation>
        <location evidence="1">Cytoplasm</location>
    </subcellularLocation>
</comment>
<dbReference type="EMBL" id="LLXL01003937">
    <property type="protein sequence ID" value="PKK57963.1"/>
    <property type="molecule type" value="Genomic_DNA"/>
</dbReference>
<keyword evidence="6" id="KW-0391">Immunity</keyword>
<evidence type="ECO:0000313" key="9">
    <source>
        <dbReference type="Proteomes" id="UP000233469"/>
    </source>
</evidence>
<comment type="caution">
    <text evidence="8">The sequence shown here is derived from an EMBL/GenBank/DDBJ whole genome shotgun (WGS) entry which is preliminary data.</text>
</comment>
<dbReference type="AlphaFoldDB" id="A0A2N1M8J4"/>
<evidence type="ECO:0000256" key="4">
    <source>
        <dbReference type="ARBA" id="ARBA00022771"/>
    </source>
</evidence>
<evidence type="ECO:0000259" key="7">
    <source>
        <dbReference type="PROSITE" id="PS51981"/>
    </source>
</evidence>
<name>A0A2N1M8J4_9GLOM</name>
<gene>
    <name evidence="8" type="ORF">RhiirC2_720872</name>
</gene>
<sequence length="459" mass="53187">METMDMLVKMEEYYEGSIERGWTSIKALPTSSKDIIKCPACRAPVKNIRRYGRIINKYTLDVQNKKFLNKYSHELNEITKQVIIHEEEMRNGRTQLINDLYYSRLKEVVMFENHNTKSSEVSEVTPYDYFGNIEKYHGFSKAINGVWVNHVENLLSCYQKLTSIIRNTKMPPYKKAFEAAVSSLYQAKSSGLSSFASTSLGSSISESQLTFQETFSQMGISIPRIDQKIYLDVFFEIINIQKILYHEVLFIIENAKYAKSNLFAISKNKECKKLWKIFAENLQYSTQEHLYTIKQTAESSRHTRHCLLANVELLELYTNMLKLQLKCPPNGIVDKKLQTDTIEKCEDTKRDVVNMIEYCIGNEIEKEFKDYILNKRLSDLQKKCDEIKTYAEDLNKTITFEEELEIHRSCRLNLITQYTIGDCGRAWVKSVCPDCNAEIGGESHQLTAGNRERQNLAAP</sequence>
<keyword evidence="5" id="KW-0862">Zinc</keyword>
<dbReference type="Pfam" id="PF20173">
    <property type="entry name" value="ZnF_RZ-type"/>
    <property type="match status" value="1"/>
</dbReference>
<dbReference type="Proteomes" id="UP000233469">
    <property type="component" value="Unassembled WGS sequence"/>
</dbReference>
<keyword evidence="2" id="KW-0963">Cytoplasm</keyword>
<dbReference type="InterPro" id="IPR046439">
    <property type="entry name" value="ZF_RZ_dom"/>
</dbReference>
<feature type="domain" description="RZ-type" evidence="7">
    <location>
        <begin position="389"/>
        <end position="459"/>
    </location>
</feature>
<evidence type="ECO:0000256" key="3">
    <source>
        <dbReference type="ARBA" id="ARBA00022723"/>
    </source>
</evidence>
<organism evidence="8 9">
    <name type="scientific">Rhizophagus irregularis</name>
    <dbReference type="NCBI Taxonomy" id="588596"/>
    <lineage>
        <taxon>Eukaryota</taxon>
        <taxon>Fungi</taxon>
        <taxon>Fungi incertae sedis</taxon>
        <taxon>Mucoromycota</taxon>
        <taxon>Glomeromycotina</taxon>
        <taxon>Glomeromycetes</taxon>
        <taxon>Glomerales</taxon>
        <taxon>Glomeraceae</taxon>
        <taxon>Rhizophagus</taxon>
    </lineage>
</organism>
<dbReference type="SUPFAM" id="SSF50729">
    <property type="entry name" value="PH domain-like"/>
    <property type="match status" value="1"/>
</dbReference>
<dbReference type="PROSITE" id="PS51981">
    <property type="entry name" value="ZF_RZ"/>
    <property type="match status" value="1"/>
</dbReference>
<dbReference type="VEuPathDB" id="FungiDB:FUN_004238"/>
<dbReference type="VEuPathDB" id="FungiDB:RhiirFUN_006393"/>
<keyword evidence="4" id="KW-0863">Zinc-finger</keyword>
<reference evidence="8 9" key="2">
    <citation type="submission" date="2017-10" db="EMBL/GenBank/DDBJ databases">
        <title>Extensive intraspecific genome diversity in a model arbuscular mycorrhizal fungus.</title>
        <authorList>
            <person name="Chen E.C.H."/>
            <person name="Morin E."/>
            <person name="Baudet D."/>
            <person name="Noel J."/>
            <person name="Ndikumana S."/>
            <person name="Charron P."/>
            <person name="St-Onge C."/>
            <person name="Giorgi J."/>
            <person name="Grigoriev I.V."/>
            <person name="Roux C."/>
            <person name="Martin F.M."/>
            <person name="Corradi N."/>
        </authorList>
    </citation>
    <scope>NUCLEOTIDE SEQUENCE [LARGE SCALE GENOMIC DNA]</scope>
    <source>
        <strain evidence="8 9">C2</strain>
    </source>
</reference>
<dbReference type="GO" id="GO:0005737">
    <property type="term" value="C:cytoplasm"/>
    <property type="evidence" value="ECO:0007669"/>
    <property type="project" value="UniProtKB-SubCell"/>
</dbReference>
<dbReference type="GO" id="GO:0002376">
    <property type="term" value="P:immune system process"/>
    <property type="evidence" value="ECO:0007669"/>
    <property type="project" value="UniProtKB-KW"/>
</dbReference>
<evidence type="ECO:0000256" key="2">
    <source>
        <dbReference type="ARBA" id="ARBA00022490"/>
    </source>
</evidence>
<reference evidence="8 9" key="1">
    <citation type="submission" date="2016-04" db="EMBL/GenBank/DDBJ databases">
        <title>Genome analyses suggest a sexual origin of heterokaryosis in a supposedly ancient asexual fungus.</title>
        <authorList>
            <person name="Ropars J."/>
            <person name="Sedzielewska K."/>
            <person name="Noel J."/>
            <person name="Charron P."/>
            <person name="Farinelli L."/>
            <person name="Marton T."/>
            <person name="Kruger M."/>
            <person name="Pelin A."/>
            <person name="Brachmann A."/>
            <person name="Corradi N."/>
        </authorList>
    </citation>
    <scope>NUCLEOTIDE SEQUENCE [LARGE SCALE GENOMIC DNA]</scope>
    <source>
        <strain evidence="8 9">C2</strain>
    </source>
</reference>
<evidence type="ECO:0000256" key="1">
    <source>
        <dbReference type="ARBA" id="ARBA00004496"/>
    </source>
</evidence>
<keyword evidence="3" id="KW-0479">Metal-binding</keyword>
<evidence type="ECO:0000256" key="5">
    <source>
        <dbReference type="ARBA" id="ARBA00022833"/>
    </source>
</evidence>
<protein>
    <recommendedName>
        <fullName evidence="7">RZ-type domain-containing protein</fullName>
    </recommendedName>
</protein>
<proteinExistence type="predicted"/>
<accession>A0A2N1M8J4</accession>
<dbReference type="GO" id="GO:0008270">
    <property type="term" value="F:zinc ion binding"/>
    <property type="evidence" value="ECO:0007669"/>
    <property type="project" value="UniProtKB-KW"/>
</dbReference>
<evidence type="ECO:0000256" key="6">
    <source>
        <dbReference type="ARBA" id="ARBA00022859"/>
    </source>
</evidence>
<evidence type="ECO:0000313" key="8">
    <source>
        <dbReference type="EMBL" id="PKK57963.1"/>
    </source>
</evidence>